<keyword evidence="1" id="KW-1133">Transmembrane helix</keyword>
<organism evidence="2 3">
    <name type="scientific">Ramlibacter montanisoli</name>
    <dbReference type="NCBI Taxonomy" id="2732512"/>
    <lineage>
        <taxon>Bacteria</taxon>
        <taxon>Pseudomonadati</taxon>
        <taxon>Pseudomonadota</taxon>
        <taxon>Betaproteobacteria</taxon>
        <taxon>Burkholderiales</taxon>
        <taxon>Comamonadaceae</taxon>
        <taxon>Ramlibacter</taxon>
    </lineage>
</organism>
<reference evidence="2 3" key="1">
    <citation type="submission" date="2020-05" db="EMBL/GenBank/DDBJ databases">
        <authorList>
            <person name="Khan S.A."/>
            <person name="Jeon C.O."/>
            <person name="Chun B.H."/>
        </authorList>
    </citation>
    <scope>NUCLEOTIDE SEQUENCE [LARGE SCALE GENOMIC DNA]</scope>
    <source>
        <strain evidence="2 3">B156</strain>
    </source>
</reference>
<evidence type="ECO:0000256" key="1">
    <source>
        <dbReference type="SAM" id="Phobius"/>
    </source>
</evidence>
<gene>
    <name evidence="2" type="ORF">HK415_01205</name>
</gene>
<dbReference type="EMBL" id="JABFCS010000001">
    <property type="protein sequence ID" value="NNU42071.1"/>
    <property type="molecule type" value="Genomic_DNA"/>
</dbReference>
<keyword evidence="1" id="KW-0812">Transmembrane</keyword>
<accession>A0A849KBA3</accession>
<dbReference type="RefSeq" id="WP_171556471.1">
    <property type="nucleotide sequence ID" value="NZ_JABFCS010000001.1"/>
</dbReference>
<keyword evidence="1" id="KW-0472">Membrane</keyword>
<dbReference type="Proteomes" id="UP000552954">
    <property type="component" value="Unassembled WGS sequence"/>
</dbReference>
<evidence type="ECO:0000313" key="2">
    <source>
        <dbReference type="EMBL" id="NNU42071.1"/>
    </source>
</evidence>
<name>A0A849KBA3_9BURK</name>
<sequence length="108" mass="11815">MNWLRARIARSPRHALILGKVLFLAGAIAIVGAVFARAALMNVNAVRSEARLEPLRTLAQAYPQYATWIVPEGPVGYTICALLVLVGMALTVMASEAQKQEEARKRGW</sequence>
<feature type="transmembrane region" description="Helical" evidence="1">
    <location>
        <begin position="75"/>
        <end position="95"/>
    </location>
</feature>
<proteinExistence type="predicted"/>
<keyword evidence="3" id="KW-1185">Reference proteome</keyword>
<feature type="transmembrane region" description="Helical" evidence="1">
    <location>
        <begin position="21"/>
        <end position="40"/>
    </location>
</feature>
<dbReference type="AlphaFoldDB" id="A0A849KBA3"/>
<reference evidence="2 3" key="2">
    <citation type="submission" date="2020-06" db="EMBL/GenBank/DDBJ databases">
        <title>Ramlibacter rhizophilus sp. nov., isolated from rhizosphere soil of national flower Mugunghwa from South Korea.</title>
        <authorList>
            <person name="Zheng-Fei Y."/>
            <person name="Huan T."/>
        </authorList>
    </citation>
    <scope>NUCLEOTIDE SEQUENCE [LARGE SCALE GENOMIC DNA]</scope>
    <source>
        <strain evidence="2 3">B156</strain>
    </source>
</reference>
<protein>
    <submittedName>
        <fullName evidence="2">Uncharacterized protein</fullName>
    </submittedName>
</protein>
<comment type="caution">
    <text evidence="2">The sequence shown here is derived from an EMBL/GenBank/DDBJ whole genome shotgun (WGS) entry which is preliminary data.</text>
</comment>
<evidence type="ECO:0000313" key="3">
    <source>
        <dbReference type="Proteomes" id="UP000552954"/>
    </source>
</evidence>